<evidence type="ECO:0008006" key="7">
    <source>
        <dbReference type="Google" id="ProtNLM"/>
    </source>
</evidence>
<dbReference type="InterPro" id="IPR043153">
    <property type="entry name" value="DENN_C"/>
</dbReference>
<feature type="region of interest" description="Disordered" evidence="2">
    <location>
        <begin position="971"/>
        <end position="998"/>
    </location>
</feature>
<dbReference type="Pfam" id="PF10240">
    <property type="entry name" value="DUF2464"/>
    <property type="match status" value="1"/>
</dbReference>
<dbReference type="InterPro" id="IPR051696">
    <property type="entry name" value="DENN_Domain_GEFs"/>
</dbReference>
<feature type="region of interest" description="Disordered" evidence="2">
    <location>
        <begin position="1133"/>
        <end position="1166"/>
    </location>
</feature>
<dbReference type="InterPro" id="IPR011990">
    <property type="entry name" value="TPR-like_helical_dom_sf"/>
</dbReference>
<feature type="region of interest" description="Disordered" evidence="2">
    <location>
        <begin position="913"/>
        <end position="950"/>
    </location>
</feature>
<dbReference type="InterPro" id="IPR001194">
    <property type="entry name" value="cDENN_dom"/>
</dbReference>
<feature type="domain" description="UDENN" evidence="3">
    <location>
        <begin position="186"/>
        <end position="604"/>
    </location>
</feature>
<dbReference type="GO" id="GO:0000813">
    <property type="term" value="C:ESCRT I complex"/>
    <property type="evidence" value="ECO:0007669"/>
    <property type="project" value="InterPro"/>
</dbReference>
<feature type="region of interest" description="Disordered" evidence="2">
    <location>
        <begin position="1242"/>
        <end position="1297"/>
    </location>
</feature>
<dbReference type="PANTHER" id="PTHR12296">
    <property type="entry name" value="DENN DOMAIN-CONTAINING PROTEIN 4"/>
    <property type="match status" value="1"/>
</dbReference>
<sequence>MMEDKGPRVADYFVVAGLTDTSKFLDHDMGRVETKTAGPKAPITDIAIINKTAGETVPEGYTSIEITPSGLQANLNHGSLKSPEMFICYRREKGKPPLIDIGVLYEGKEHLLKGCEIIQATPYGRCANVNNSSSSSTRIFITYRRSPLIRPQNSLAVTDVCVIISSKGETPPHTFCRVDKNLNGGMWGSNVFLCYKKSVPASNTIAYKPEEDYESFLSLNLCHFCLPMGVYGAAIQFYEPYPREMLSEKQMIQLGLITAVERKVITSKTINSNRCICLLSHWPFFENFRKFLMFIYKLSVSGPHTLPIEKHISHFMHNVPFPSPQRPRILAQLSAHDALVLSQPVATPLPLSGANFSTLLINLGPENCASLLLFVLLECKILLHSLRPAVLTGVAEAVVAMIFPFQWQCPYIPLCPLSLADVLSAPIPFIVGVDSRYFDLYDPPQDVVCIDLDTSMVYMSDDKRSLGWKQLPKKPMKNLLSILKKLHPRLSSVHQKTQEESAVLMTPIEADFSWQKKTTDLEMEIQEAFLRFMASIIKGYRAYLKPITQAPSKKATAADSLFDRQGFVKSRDRAHMKFYTSLTKTQIFIRFIEECSFVSDKDTSLAFFDDCIEKSFIFIFRGCCCFNFRGIQSFQKTLELIELDESQKSEHTVFISHLSPYLKTDLTPHPKYSYKSFPRLDYALFDRTREQYLTFNGHEIKAAHRLSKIFFNAKNWPLSLHQCFSLWFICLPVYVKVSHSKARALQKAYDVLGKMRKIGVDPLDEVCYRVVMQLCGLWENPALAVRVLFEMKNAGVQPNAITYGYYNKVVLVSPWPSSSRSGNFLWTKVRNVVFGLSQFRRPSDEKSVSHHRVDNSNNANKGDHLVFMRDLIRLDSTDNHSSTEIQCNNDCGSKDNVKTESIHSWDDQILSTDSIPKKKLPSNGDEDLATSADTSDKKVSHTEGQNEIFQPSCEAVNPQESSPCGNSIVKVPSGIFDSTGRKNSSGSGPGPLPQVEDVGEDNVFSSEAQSKKSCDRAQKRQKMFSERSCSFSAESRAGMLLKKGSLDLTNNDIAIKMGADAKILTAALAKTPPLPQQAEKEFRFEDIDSLSQMCTKSFSGQDEEIKAAATDEIDLQLQRPSDQLDTVKEEITFDSGEASHSKVEERDILMDTPRSTNEHNKRNSLYSLTKAAEREGVEKGLDPLSLLASQTVETKLSPSEEKNISPVVARNLADEIESYMNLKSPLGNKSSSMELGKPDLTMESEKKNQGAPERRSSLPVDPFPPSNVQNENQKNTVVSRSKTFTTSPKHHLRNQKERSVSLTALVRNSQHGSLGSMVNSFPGLKLDSLLASPKIDVLKSGMKQAANVASKVWGAMASAYSYSDDEEEGQRGDSYLSPRPEDGHINDDLSYKMGMHGLPANELTQSNTSLGSSSSGDMSKQSSYNNESLHGKGSKTFESEKSDQGSSQNTSLSSMFQNWAMEVLMSSCSQCRACDMLVYDEEIMAGWTADDSNLNTICPFCKTAFLPLLNIEFKDLRGSASFFIKTSNSGESLHANNPPAMAEVSQNKHQSTSAVTDLINFADSSISEITATEINRAAEQSAIQEAETIKSSEACSAPKRSTSLTRSHSVGGTLQNIDLSQRPSHGLSTVSLPNSLQETVDPLEKRHNPPPVSVPYLSPLVLRKELESLLENEGDQVIYTSTFINQHPIIFWNLVWYFRRLDLPSNLPGLILSSEHCNGGVQLPLSSLSQDSKLVYIQLLWDNINLHQEPGEPLYSKFRILDIIKKKGSSIPPNQQSMNNLLESITLSIQHNDVLRPMSLLLQKCSSAGKRQRSLYREILYLSLVSLGRENIDIEAFDNEYKIAFEKLPPDMLKKMQKIDHPPSKKVEHCRNIFGAPVI</sequence>
<dbReference type="PANTHER" id="PTHR12296:SF17">
    <property type="entry name" value="DENN DOMAIN-CONTAINING PROTEIN 4C"/>
    <property type="match status" value="1"/>
</dbReference>
<dbReference type="InterPro" id="IPR018798">
    <property type="entry name" value="MVB12A/B"/>
</dbReference>
<dbReference type="GO" id="GO:0032483">
    <property type="term" value="P:regulation of Rab protein signal transduction"/>
    <property type="evidence" value="ECO:0007669"/>
    <property type="project" value="TreeGrafter"/>
</dbReference>
<feature type="region of interest" description="Disordered" evidence="2">
    <location>
        <begin position="1361"/>
        <end position="1451"/>
    </location>
</feature>
<evidence type="ECO:0000313" key="6">
    <source>
        <dbReference type="Proteomes" id="UP000812440"/>
    </source>
</evidence>
<dbReference type="EMBL" id="JAACNH010000001">
    <property type="protein sequence ID" value="KAG8455066.1"/>
    <property type="molecule type" value="Genomic_DNA"/>
</dbReference>
<evidence type="ECO:0000259" key="4">
    <source>
        <dbReference type="PROSITE" id="PS51498"/>
    </source>
</evidence>
<dbReference type="GO" id="GO:0005085">
    <property type="term" value="F:guanyl-nucleotide exchange factor activity"/>
    <property type="evidence" value="ECO:0007669"/>
    <property type="project" value="UniProtKB-KW"/>
</dbReference>
<dbReference type="PROSITE" id="PS51498">
    <property type="entry name" value="MABP"/>
    <property type="match status" value="1"/>
</dbReference>
<dbReference type="InterPro" id="IPR037516">
    <property type="entry name" value="Tripartite_DENN"/>
</dbReference>
<accession>A0A8T2KL07</accession>
<dbReference type="InterPro" id="IPR023341">
    <property type="entry name" value="MABP"/>
</dbReference>
<dbReference type="OrthoDB" id="75250at2759"/>
<feature type="compositionally biased region" description="Basic and acidic residues" evidence="2">
    <location>
        <begin position="1243"/>
        <end position="1256"/>
    </location>
</feature>
<dbReference type="InterPro" id="IPR005112">
    <property type="entry name" value="dDENN_dom"/>
</dbReference>
<keyword evidence="6" id="KW-1185">Reference proteome</keyword>
<feature type="compositionally biased region" description="Basic and acidic residues" evidence="2">
    <location>
        <begin position="1133"/>
        <end position="1149"/>
    </location>
</feature>
<feature type="compositionally biased region" description="Polar residues" evidence="2">
    <location>
        <begin position="1266"/>
        <end position="1287"/>
    </location>
</feature>
<dbReference type="Gene3D" id="3.40.50.11500">
    <property type="match status" value="1"/>
</dbReference>
<evidence type="ECO:0000256" key="2">
    <source>
        <dbReference type="SAM" id="MobiDB-lite"/>
    </source>
</evidence>
<organism evidence="5 6">
    <name type="scientific">Hymenochirus boettgeri</name>
    <name type="common">Congo dwarf clawed frog</name>
    <dbReference type="NCBI Taxonomy" id="247094"/>
    <lineage>
        <taxon>Eukaryota</taxon>
        <taxon>Metazoa</taxon>
        <taxon>Chordata</taxon>
        <taxon>Craniata</taxon>
        <taxon>Vertebrata</taxon>
        <taxon>Euteleostomi</taxon>
        <taxon>Amphibia</taxon>
        <taxon>Batrachia</taxon>
        <taxon>Anura</taxon>
        <taxon>Pipoidea</taxon>
        <taxon>Pipidae</taxon>
        <taxon>Pipinae</taxon>
        <taxon>Hymenochirus</taxon>
    </lineage>
</organism>
<dbReference type="SMART" id="SM00799">
    <property type="entry name" value="DENN"/>
    <property type="match status" value="1"/>
</dbReference>
<feature type="region of interest" description="Disordered" evidence="2">
    <location>
        <begin position="1590"/>
        <end position="1609"/>
    </location>
</feature>
<evidence type="ECO:0000256" key="1">
    <source>
        <dbReference type="ARBA" id="ARBA00022658"/>
    </source>
</evidence>
<dbReference type="Pfam" id="PF03455">
    <property type="entry name" value="dDENN"/>
    <property type="match status" value="1"/>
</dbReference>
<protein>
    <recommendedName>
        <fullName evidence="7">DENN domain-containing protein 4C</fullName>
    </recommendedName>
</protein>
<comment type="caution">
    <text evidence="5">The sequence shown here is derived from an EMBL/GenBank/DDBJ whole genome shotgun (WGS) entry which is preliminary data.</text>
</comment>
<dbReference type="Proteomes" id="UP000812440">
    <property type="component" value="Chromosome 1"/>
</dbReference>
<dbReference type="Gene3D" id="1.25.40.10">
    <property type="entry name" value="Tetratricopeptide repeat domain"/>
    <property type="match status" value="1"/>
</dbReference>
<evidence type="ECO:0000313" key="5">
    <source>
        <dbReference type="EMBL" id="KAG8455066.1"/>
    </source>
</evidence>
<evidence type="ECO:0000259" key="3">
    <source>
        <dbReference type="PROSITE" id="PS50211"/>
    </source>
</evidence>
<gene>
    <name evidence="5" type="ORF">GDO86_001330</name>
</gene>
<dbReference type="FunFam" id="2.100.10.50:FF:000001">
    <property type="entry name" value="DENN domain containing 4C"/>
    <property type="match status" value="1"/>
</dbReference>
<dbReference type="Pfam" id="PF02141">
    <property type="entry name" value="DENN"/>
    <property type="match status" value="1"/>
</dbReference>
<keyword evidence="1" id="KW-0344">Guanine-nucleotide releasing factor</keyword>
<dbReference type="PROSITE" id="PS50211">
    <property type="entry name" value="DENN"/>
    <property type="match status" value="1"/>
</dbReference>
<dbReference type="SMART" id="SM00801">
    <property type="entry name" value="dDENN"/>
    <property type="match status" value="1"/>
</dbReference>
<reference evidence="5" key="1">
    <citation type="thesis" date="2020" institute="ProQuest LLC" country="789 East Eisenhower Parkway, Ann Arbor, MI, USA">
        <title>Comparative Genomics and Chromosome Evolution.</title>
        <authorList>
            <person name="Mudd A.B."/>
        </authorList>
    </citation>
    <scope>NUCLEOTIDE SEQUENCE</scope>
    <source>
        <strain evidence="5">Female2</strain>
        <tissue evidence="5">Blood</tissue>
    </source>
</reference>
<name>A0A8T2KL07_9PIPI</name>
<feature type="domain" description="MABP" evidence="4">
    <location>
        <begin position="40"/>
        <end position="199"/>
    </location>
</feature>
<feature type="compositionally biased region" description="Basic and acidic residues" evidence="2">
    <location>
        <begin position="1379"/>
        <end position="1390"/>
    </location>
</feature>
<feature type="compositionally biased region" description="Low complexity" evidence="2">
    <location>
        <begin position="1406"/>
        <end position="1423"/>
    </location>
</feature>
<proteinExistence type="predicted"/>
<dbReference type="Gene3D" id="2.100.10.50">
    <property type="match status" value="1"/>
</dbReference>